<dbReference type="AlphaFoldDB" id="A0AAP5BLN9"/>
<dbReference type="InterPro" id="IPR029052">
    <property type="entry name" value="Metallo-depent_PP-like"/>
</dbReference>
<dbReference type="SUPFAM" id="SSF56300">
    <property type="entry name" value="Metallo-dependent phosphatases"/>
    <property type="match status" value="1"/>
</dbReference>
<dbReference type="Proteomes" id="UP001209412">
    <property type="component" value="Unassembled WGS sequence"/>
</dbReference>
<proteinExistence type="inferred from homology"/>
<gene>
    <name evidence="7" type="ORF">NIE36_41370</name>
    <name evidence="6" type="ORF">OSB80_41480</name>
</gene>
<evidence type="ECO:0000313" key="7">
    <source>
        <dbReference type="EMBL" id="MDQ6413578.1"/>
    </source>
</evidence>
<evidence type="ECO:0000313" key="8">
    <source>
        <dbReference type="Proteomes" id="UP001209412"/>
    </source>
</evidence>
<accession>A0AAP5BLN9</accession>
<evidence type="ECO:0000313" key="6">
    <source>
        <dbReference type="EMBL" id="MCX4151768.1"/>
    </source>
</evidence>
<sequence length="338" mass="37667">MGIVKTYIHISDLHFAGPTQRFFYDRWARYFPVLDGLVGHDPNKLNYLENTYGRLKATEPDVDLVVTGDLTAQSLDSEFDDAECFLETVTPAPTFYGLGVAAWKDLAVPGNHDQWPGIPFTPIGTCNARVRAIFPHTASVTHSFTLANGVPVVFLELNGDADVGAASPERVLARGSFVSAIHRLRNLLDRRDDREVRILLLHHSIEFPGRSYPFMTERPLSIDDPSRTEIEKLLSDYDIRVVLTGHAHEPFFVGPLQGVAGRAGFGVMESRCGTTTQRLKKRGLNSLFVHRVERDASTHTFIWRSSLYTHGASRSARFTAVGATCQGRTAEDRIQIFP</sequence>
<evidence type="ECO:0000259" key="5">
    <source>
        <dbReference type="Pfam" id="PF00149"/>
    </source>
</evidence>
<keyword evidence="1" id="KW-0479">Metal-binding</keyword>
<keyword evidence="8" id="KW-1185">Reference proteome</keyword>
<evidence type="ECO:0000256" key="2">
    <source>
        <dbReference type="ARBA" id="ARBA00022801"/>
    </source>
</evidence>
<dbReference type="Gene3D" id="3.60.21.10">
    <property type="match status" value="1"/>
</dbReference>
<dbReference type="GO" id="GO:0046872">
    <property type="term" value="F:metal ion binding"/>
    <property type="evidence" value="ECO:0007669"/>
    <property type="project" value="UniProtKB-KW"/>
</dbReference>
<reference evidence="7" key="1">
    <citation type="submission" date="2022-06" db="EMBL/GenBank/DDBJ databases">
        <title>PHB producers.</title>
        <authorList>
            <person name="Besaury L."/>
        </authorList>
    </citation>
    <scope>NUCLEOTIDE SEQUENCE</scope>
    <source>
        <strain evidence="7 8">SEWS6</strain>
    </source>
</reference>
<dbReference type="Proteomes" id="UP001242288">
    <property type="component" value="Unassembled WGS sequence"/>
</dbReference>
<dbReference type="GO" id="GO:0016787">
    <property type="term" value="F:hydrolase activity"/>
    <property type="evidence" value="ECO:0007669"/>
    <property type="project" value="UniProtKB-KW"/>
</dbReference>
<evidence type="ECO:0000256" key="3">
    <source>
        <dbReference type="ARBA" id="ARBA00023004"/>
    </source>
</evidence>
<keyword evidence="2" id="KW-0378">Hydrolase</keyword>
<name>A0AAP5BLN9_9BURK</name>
<protein>
    <submittedName>
        <fullName evidence="7">Metallophosphoesterase</fullName>
    </submittedName>
</protein>
<organism evidence="7 9">
    <name type="scientific">Paraburkholderia madseniana</name>
    <dbReference type="NCBI Taxonomy" id="2599607"/>
    <lineage>
        <taxon>Bacteria</taxon>
        <taxon>Pseudomonadati</taxon>
        <taxon>Pseudomonadota</taxon>
        <taxon>Betaproteobacteria</taxon>
        <taxon>Burkholderiales</taxon>
        <taxon>Burkholderiaceae</taxon>
        <taxon>Paraburkholderia</taxon>
    </lineage>
</organism>
<comment type="caution">
    <text evidence="7">The sequence shown here is derived from an EMBL/GenBank/DDBJ whole genome shotgun (WGS) entry which is preliminary data.</text>
</comment>
<comment type="similarity">
    <text evidence="4">Belongs to the cyclic nucleotide phosphodiesterase class-III family.</text>
</comment>
<evidence type="ECO:0000256" key="1">
    <source>
        <dbReference type="ARBA" id="ARBA00022723"/>
    </source>
</evidence>
<feature type="domain" description="Calcineurin-like phosphoesterase" evidence="5">
    <location>
        <begin position="7"/>
        <end position="250"/>
    </location>
</feature>
<dbReference type="EMBL" id="JAPKHW010000062">
    <property type="protein sequence ID" value="MCX4151768.1"/>
    <property type="molecule type" value="Genomic_DNA"/>
</dbReference>
<dbReference type="EMBL" id="JAMXWF010000062">
    <property type="protein sequence ID" value="MDQ6413578.1"/>
    <property type="molecule type" value="Genomic_DNA"/>
</dbReference>
<dbReference type="InterPro" id="IPR004843">
    <property type="entry name" value="Calcineurin-like_PHP"/>
</dbReference>
<keyword evidence="3" id="KW-0408">Iron</keyword>
<evidence type="ECO:0000313" key="9">
    <source>
        <dbReference type="Proteomes" id="UP001242288"/>
    </source>
</evidence>
<evidence type="ECO:0000256" key="4">
    <source>
        <dbReference type="ARBA" id="ARBA00025742"/>
    </source>
</evidence>
<dbReference type="InterPro" id="IPR050884">
    <property type="entry name" value="CNP_phosphodiesterase-III"/>
</dbReference>
<dbReference type="Pfam" id="PF00149">
    <property type="entry name" value="Metallophos"/>
    <property type="match status" value="1"/>
</dbReference>
<dbReference type="PANTHER" id="PTHR42988:SF2">
    <property type="entry name" value="CYCLIC NUCLEOTIDE PHOSPHODIESTERASE CBUA0032-RELATED"/>
    <property type="match status" value="1"/>
</dbReference>
<dbReference type="PANTHER" id="PTHR42988">
    <property type="entry name" value="PHOSPHOHYDROLASE"/>
    <property type="match status" value="1"/>
</dbReference>
<dbReference type="RefSeq" id="WP_266261902.1">
    <property type="nucleotide sequence ID" value="NZ_JAMXWF010000062.1"/>
</dbReference>